<feature type="transmembrane region" description="Helical" evidence="2">
    <location>
        <begin position="195"/>
        <end position="213"/>
    </location>
</feature>
<proteinExistence type="predicted"/>
<dbReference type="EMBL" id="LXWW01000558">
    <property type="protein sequence ID" value="OAO12234.1"/>
    <property type="molecule type" value="Genomic_DNA"/>
</dbReference>
<evidence type="ECO:0000256" key="2">
    <source>
        <dbReference type="SAM" id="Phobius"/>
    </source>
</evidence>
<organism evidence="3 4">
    <name type="scientific">Blastocystis sp. subtype 1 (strain ATCC 50177 / NandII)</name>
    <dbReference type="NCBI Taxonomy" id="478820"/>
    <lineage>
        <taxon>Eukaryota</taxon>
        <taxon>Sar</taxon>
        <taxon>Stramenopiles</taxon>
        <taxon>Bigyra</taxon>
        <taxon>Opalozoa</taxon>
        <taxon>Opalinata</taxon>
        <taxon>Blastocystidae</taxon>
        <taxon>Blastocystis</taxon>
    </lineage>
</organism>
<dbReference type="InterPro" id="IPR008839">
    <property type="entry name" value="MDM33_fungi"/>
</dbReference>
<accession>A0A196S8B9</accession>
<keyword evidence="2" id="KW-0472">Membrane</keyword>
<keyword evidence="4" id="KW-1185">Reference proteome</keyword>
<dbReference type="Pfam" id="PF05546">
    <property type="entry name" value="She9_MDM33"/>
    <property type="match status" value="1"/>
</dbReference>
<keyword evidence="1" id="KW-0175">Coiled coil</keyword>
<keyword evidence="2" id="KW-1133">Transmembrane helix</keyword>
<feature type="coiled-coil region" evidence="1">
    <location>
        <begin position="84"/>
        <end position="118"/>
    </location>
</feature>
<evidence type="ECO:0000313" key="3">
    <source>
        <dbReference type="EMBL" id="OAO12234.1"/>
    </source>
</evidence>
<reference evidence="3 4" key="1">
    <citation type="submission" date="2016-05" db="EMBL/GenBank/DDBJ databases">
        <title>Nuclear genome of Blastocystis sp. subtype 1 NandII.</title>
        <authorList>
            <person name="Gentekaki E."/>
            <person name="Curtis B."/>
            <person name="Stairs C."/>
            <person name="Eme L."/>
            <person name="Herman E."/>
            <person name="Klimes V."/>
            <person name="Arias M.C."/>
            <person name="Elias M."/>
            <person name="Hilliou F."/>
            <person name="Klute M."/>
            <person name="Malik S.-B."/>
            <person name="Pightling A."/>
            <person name="Rachubinski R."/>
            <person name="Salas D."/>
            <person name="Schlacht A."/>
            <person name="Suga H."/>
            <person name="Archibald J."/>
            <person name="Ball S.G."/>
            <person name="Clark G."/>
            <person name="Dacks J."/>
            <person name="Van Der Giezen M."/>
            <person name="Tsaousis A."/>
            <person name="Roger A."/>
        </authorList>
    </citation>
    <scope>NUCLEOTIDE SEQUENCE [LARGE SCALE GENOMIC DNA]</scope>
    <source>
        <strain evidence="4">ATCC 50177 / NandII</strain>
    </source>
</reference>
<feature type="transmembrane region" description="Helical" evidence="2">
    <location>
        <begin position="357"/>
        <end position="379"/>
    </location>
</feature>
<dbReference type="Proteomes" id="UP000078348">
    <property type="component" value="Unassembled WGS sequence"/>
</dbReference>
<dbReference type="OrthoDB" id="10444866at2759"/>
<sequence length="380" mass="43613">MLSKSVVVKRCFASGTANSSWEMIRKKIDEIKENSGPLVEKASKNLNIAKEKSEKGIMKTVDWLSVVINKATGYDEITAMEKHVNESERRFEATTKKLREVNTEYLNHEQTVMDLQLERSELLMKPKRTAEENKRLAELVANENEWEMPLEKVRKDYLDLFELQKKQLEEYKEDIYKRYYEERAWEQKIRRLGQYSYIAMLGLNLIMFGYTRYDRKRIRDNMQSTIDTNHSLSKEIEEVRALQQALFEENNALLKEIKSKMDEEKSVVSDAAVSDAAVMNAVNDAAVMNATIVTDTTTNPITEKQPTEERTPEKTMEGEVTLALADLMAHAMQGEKRRIEPEMIVVTPAMEEPKNEVITNSVVVSLSTVAACAVLSLLLL</sequence>
<name>A0A196S8B9_BLAHN</name>
<evidence type="ECO:0000256" key="1">
    <source>
        <dbReference type="SAM" id="Coils"/>
    </source>
</evidence>
<gene>
    <name evidence="3" type="ORF">AV274_6114</name>
</gene>
<keyword evidence="2" id="KW-0812">Transmembrane</keyword>
<evidence type="ECO:0000313" key="4">
    <source>
        <dbReference type="Proteomes" id="UP000078348"/>
    </source>
</evidence>
<comment type="caution">
    <text evidence="3">The sequence shown here is derived from an EMBL/GenBank/DDBJ whole genome shotgun (WGS) entry which is preliminary data.</text>
</comment>
<protein>
    <submittedName>
        <fullName evidence="3">Mitochondrial inner membrane protein, MDM33</fullName>
    </submittedName>
</protein>
<dbReference type="AlphaFoldDB" id="A0A196S8B9"/>